<dbReference type="SUPFAM" id="SSF90123">
    <property type="entry name" value="ABC transporter transmembrane region"/>
    <property type="match status" value="1"/>
</dbReference>
<gene>
    <name evidence="12" type="ORF">ERS852481_03060</name>
</gene>
<dbReference type="GeneID" id="93722232"/>
<protein>
    <submittedName>
        <fullName evidence="12">Putative multidrug export ATP-binding/permease protein SAV1866</fullName>
        <ecNumber evidence="12">3.6.3.-</ecNumber>
    </submittedName>
</protein>
<evidence type="ECO:0000256" key="2">
    <source>
        <dbReference type="ARBA" id="ARBA00022448"/>
    </source>
</evidence>
<keyword evidence="7 9" id="KW-1133">Transmembrane helix</keyword>
<keyword evidence="3" id="KW-1003">Cell membrane</keyword>
<sequence length="587" mass="65343">MKQKKENRVALLLHWAGEQKIWLFLAIFLSAVSGLCIIVPYIGIYRLMDATFNHTCTQELVVHTVVMIAVAVTLRFALFGCSGVAAHKGAYGALFKVRCMVAEHMARAPLGALNERRTGDIKTVLNEDIEKLELFLAHNLPDLVCYLVGPVVIFIYLMTVNIPLALISLVPLILAVVVMGMMFRNTDDLMERANHSITTLNSVMIEYISGMKLIKAYNMGSKSFQKFSDAIQEENAMWNETSRRMGPPYAAFVVIIECGMLMMVPIGGMFFLKGSLAASAFLLFVYVGSMYLTEIRPLQELGTNFANVLNAVTKTKEILDIPIYEGGADFPQNHDIELRNVRFSYDGKTDVLQGVNLKIKDGERMALVGQSGAGKSTVIELISRFYDVQEGEVLIGGKNVKELNYDTILKNVAIVFQKTFLTRDSVLENIRMGSNATLEKVRTAAKEAQIDDFIMSLPDGYDTKVGSFGSRFSGGEKQRIAIARAILKNAPILILDEATSASDPENQMEIDKAIQNLCKGKTVIVVAHRLSALKMCERVAVVENHTITCVGTHEEVRKNNAYYRKAWEDYETARNITYQLEGGEQHE</sequence>
<evidence type="ECO:0000256" key="7">
    <source>
        <dbReference type="ARBA" id="ARBA00022989"/>
    </source>
</evidence>
<feature type="transmembrane region" description="Helical" evidence="9">
    <location>
        <begin position="249"/>
        <end position="270"/>
    </location>
</feature>
<evidence type="ECO:0000259" key="10">
    <source>
        <dbReference type="PROSITE" id="PS50893"/>
    </source>
</evidence>
<feature type="transmembrane region" description="Helical" evidence="9">
    <location>
        <begin position="164"/>
        <end position="183"/>
    </location>
</feature>
<dbReference type="PANTHER" id="PTHR24221">
    <property type="entry name" value="ATP-BINDING CASSETTE SUB-FAMILY B"/>
    <property type="match status" value="1"/>
</dbReference>
<dbReference type="Pfam" id="PF00664">
    <property type="entry name" value="ABC_membrane"/>
    <property type="match status" value="1"/>
</dbReference>
<dbReference type="GO" id="GO:0016887">
    <property type="term" value="F:ATP hydrolysis activity"/>
    <property type="evidence" value="ECO:0007669"/>
    <property type="project" value="InterPro"/>
</dbReference>
<dbReference type="Gene3D" id="1.20.1560.10">
    <property type="entry name" value="ABC transporter type 1, transmembrane domain"/>
    <property type="match status" value="1"/>
</dbReference>
<reference evidence="12 13" key="1">
    <citation type="submission" date="2015-09" db="EMBL/GenBank/DDBJ databases">
        <authorList>
            <consortium name="Pathogen Informatics"/>
        </authorList>
    </citation>
    <scope>NUCLEOTIDE SEQUENCE [LARGE SCALE GENOMIC DNA]</scope>
    <source>
        <strain evidence="12 13">2789STDY5834866</strain>
    </source>
</reference>
<keyword evidence="2" id="KW-0813">Transport</keyword>
<dbReference type="Pfam" id="PF00005">
    <property type="entry name" value="ABC_tran"/>
    <property type="match status" value="1"/>
</dbReference>
<dbReference type="RefSeq" id="WP_014078545.1">
    <property type="nucleotide sequence ID" value="NZ_CYZK01000034.1"/>
</dbReference>
<dbReference type="InterPro" id="IPR027417">
    <property type="entry name" value="P-loop_NTPase"/>
</dbReference>
<keyword evidence="6 12" id="KW-0067">ATP-binding</keyword>
<comment type="subcellular location">
    <subcellularLocation>
        <location evidence="1">Cell membrane</location>
        <topology evidence="1">Multi-pass membrane protein</topology>
    </subcellularLocation>
</comment>
<dbReference type="Proteomes" id="UP000095362">
    <property type="component" value="Unassembled WGS sequence"/>
</dbReference>
<feature type="domain" description="ABC transmembrane type-1" evidence="11">
    <location>
        <begin position="24"/>
        <end position="307"/>
    </location>
</feature>
<dbReference type="InterPro" id="IPR017871">
    <property type="entry name" value="ABC_transporter-like_CS"/>
</dbReference>
<keyword evidence="12" id="KW-0378">Hydrolase</keyword>
<organism evidence="12 13">
    <name type="scientific">Coprococcus comes</name>
    <dbReference type="NCBI Taxonomy" id="410072"/>
    <lineage>
        <taxon>Bacteria</taxon>
        <taxon>Bacillati</taxon>
        <taxon>Bacillota</taxon>
        <taxon>Clostridia</taxon>
        <taxon>Lachnospirales</taxon>
        <taxon>Lachnospiraceae</taxon>
        <taxon>Coprococcus</taxon>
    </lineage>
</organism>
<dbReference type="GO" id="GO:0005524">
    <property type="term" value="F:ATP binding"/>
    <property type="evidence" value="ECO:0007669"/>
    <property type="project" value="UniProtKB-KW"/>
</dbReference>
<accession>A0A174IJI0</accession>
<evidence type="ECO:0000313" key="12">
    <source>
        <dbReference type="EMBL" id="CUO86541.1"/>
    </source>
</evidence>
<dbReference type="InterPro" id="IPR036640">
    <property type="entry name" value="ABC1_TM_sf"/>
</dbReference>
<feature type="domain" description="ABC transporter" evidence="10">
    <location>
        <begin position="336"/>
        <end position="569"/>
    </location>
</feature>
<dbReference type="PROSITE" id="PS50893">
    <property type="entry name" value="ABC_TRANSPORTER_2"/>
    <property type="match status" value="1"/>
</dbReference>
<dbReference type="InterPro" id="IPR003593">
    <property type="entry name" value="AAA+_ATPase"/>
</dbReference>
<keyword evidence="8 9" id="KW-0472">Membrane</keyword>
<dbReference type="PANTHER" id="PTHR24221:SF397">
    <property type="entry name" value="ABC TRANSPORTER, ATP-BINDING TRANSMEMBRANE PROTEIN"/>
    <property type="match status" value="1"/>
</dbReference>
<dbReference type="GO" id="GO:0005886">
    <property type="term" value="C:plasma membrane"/>
    <property type="evidence" value="ECO:0007669"/>
    <property type="project" value="UniProtKB-SubCell"/>
</dbReference>
<dbReference type="SUPFAM" id="SSF52540">
    <property type="entry name" value="P-loop containing nucleoside triphosphate hydrolases"/>
    <property type="match status" value="1"/>
</dbReference>
<evidence type="ECO:0000256" key="5">
    <source>
        <dbReference type="ARBA" id="ARBA00022741"/>
    </source>
</evidence>
<evidence type="ECO:0000256" key="6">
    <source>
        <dbReference type="ARBA" id="ARBA00022840"/>
    </source>
</evidence>
<name>A0A174IJI0_9FIRM</name>
<evidence type="ECO:0000256" key="3">
    <source>
        <dbReference type="ARBA" id="ARBA00022475"/>
    </source>
</evidence>
<evidence type="ECO:0000256" key="4">
    <source>
        <dbReference type="ARBA" id="ARBA00022692"/>
    </source>
</evidence>
<feature type="transmembrane region" description="Helical" evidence="9">
    <location>
        <begin position="21"/>
        <end position="48"/>
    </location>
</feature>
<dbReference type="InterPro" id="IPR003439">
    <property type="entry name" value="ABC_transporter-like_ATP-bd"/>
</dbReference>
<evidence type="ECO:0000256" key="9">
    <source>
        <dbReference type="SAM" id="Phobius"/>
    </source>
</evidence>
<proteinExistence type="predicted"/>
<dbReference type="PROSITE" id="PS50929">
    <property type="entry name" value="ABC_TM1F"/>
    <property type="match status" value="1"/>
</dbReference>
<keyword evidence="4 9" id="KW-0812">Transmembrane</keyword>
<dbReference type="GO" id="GO:0034040">
    <property type="term" value="F:ATPase-coupled lipid transmembrane transporter activity"/>
    <property type="evidence" value="ECO:0007669"/>
    <property type="project" value="TreeGrafter"/>
</dbReference>
<keyword evidence="5" id="KW-0547">Nucleotide-binding</keyword>
<evidence type="ECO:0000259" key="11">
    <source>
        <dbReference type="PROSITE" id="PS50929"/>
    </source>
</evidence>
<evidence type="ECO:0000256" key="8">
    <source>
        <dbReference type="ARBA" id="ARBA00023136"/>
    </source>
</evidence>
<dbReference type="PROSITE" id="PS00211">
    <property type="entry name" value="ABC_TRANSPORTER_1"/>
    <property type="match status" value="1"/>
</dbReference>
<dbReference type="CDD" id="cd07346">
    <property type="entry name" value="ABC_6TM_exporters"/>
    <property type="match status" value="1"/>
</dbReference>
<dbReference type="AlphaFoldDB" id="A0A174IJI0"/>
<dbReference type="EC" id="3.6.3.-" evidence="12"/>
<dbReference type="FunFam" id="3.40.50.300:FF:000221">
    <property type="entry name" value="Multidrug ABC transporter ATP-binding protein"/>
    <property type="match status" value="1"/>
</dbReference>
<dbReference type="InterPro" id="IPR011527">
    <property type="entry name" value="ABC1_TM_dom"/>
</dbReference>
<dbReference type="InterPro" id="IPR039421">
    <property type="entry name" value="Type_1_exporter"/>
</dbReference>
<evidence type="ECO:0000313" key="13">
    <source>
        <dbReference type="Proteomes" id="UP000095362"/>
    </source>
</evidence>
<feature type="transmembrane region" description="Helical" evidence="9">
    <location>
        <begin position="60"/>
        <end position="78"/>
    </location>
</feature>
<dbReference type="SMART" id="SM00382">
    <property type="entry name" value="AAA"/>
    <property type="match status" value="1"/>
</dbReference>
<dbReference type="GO" id="GO:0140359">
    <property type="term" value="F:ABC-type transporter activity"/>
    <property type="evidence" value="ECO:0007669"/>
    <property type="project" value="InterPro"/>
</dbReference>
<evidence type="ECO:0000256" key="1">
    <source>
        <dbReference type="ARBA" id="ARBA00004651"/>
    </source>
</evidence>
<dbReference type="EMBL" id="CYZK01000034">
    <property type="protein sequence ID" value="CUO86541.1"/>
    <property type="molecule type" value="Genomic_DNA"/>
</dbReference>
<dbReference type="Gene3D" id="3.40.50.300">
    <property type="entry name" value="P-loop containing nucleotide triphosphate hydrolases"/>
    <property type="match status" value="1"/>
</dbReference>
<feature type="transmembrane region" description="Helical" evidence="9">
    <location>
        <begin position="140"/>
        <end position="158"/>
    </location>
</feature>